<dbReference type="AlphaFoldDB" id="A0AA48HPC8"/>
<evidence type="ECO:0000313" key="2">
    <source>
        <dbReference type="EMBL" id="BDX07207.1"/>
    </source>
</evidence>
<evidence type="ECO:0000256" key="1">
    <source>
        <dbReference type="SAM" id="SignalP"/>
    </source>
</evidence>
<feature type="chain" id="PRO_5041453314" description="Secreted protein" evidence="1">
    <location>
        <begin position="23"/>
        <end position="241"/>
    </location>
</feature>
<dbReference type="KEGG" id="pmaw:MACH26_27280"/>
<accession>A0AA48HPC8</accession>
<sequence length="241" mass="27455">MRLKSSFVILCLHLLLANTCWATSHSFVSESGENVEVQTYTQSNKLSFVIFNDFDIEPGKLVYSLADAILNADLLRTGVSEESNDTEADAQAEPDNSFVEHDDEELYDKIKEFARGEFKYQFRSSLIELLTSPEYNSEHTHFGVIIVIREDDTLFDICQFREGACQTLNDYEIENSETGFKVKTRLPADITSTQWQHKFDIYSAVMLALSKTYTGEKYSCTNQFSSVEYTNVATVTCEELN</sequence>
<feature type="signal peptide" evidence="1">
    <location>
        <begin position="1"/>
        <end position="22"/>
    </location>
</feature>
<reference evidence="2" key="1">
    <citation type="submission" date="2023-01" db="EMBL/GenBank/DDBJ databases">
        <title>Complete genome sequence of Planctobacterium marinum strain Dej080120_11.</title>
        <authorList>
            <person name="Ueki S."/>
            <person name="Maruyama F."/>
        </authorList>
    </citation>
    <scope>NUCLEOTIDE SEQUENCE</scope>
    <source>
        <strain evidence="2">Dej080120_11</strain>
    </source>
</reference>
<keyword evidence="3" id="KW-1185">Reference proteome</keyword>
<evidence type="ECO:0008006" key="4">
    <source>
        <dbReference type="Google" id="ProtNLM"/>
    </source>
</evidence>
<keyword evidence="1" id="KW-0732">Signal</keyword>
<dbReference type="RefSeq" id="WP_338293190.1">
    <property type="nucleotide sequence ID" value="NZ_AP027272.1"/>
</dbReference>
<dbReference type="Proteomes" id="UP001333710">
    <property type="component" value="Chromosome"/>
</dbReference>
<organism evidence="2 3">
    <name type="scientific">Planctobacterium marinum</name>
    <dbReference type="NCBI Taxonomy" id="1631968"/>
    <lineage>
        <taxon>Bacteria</taxon>
        <taxon>Pseudomonadati</taxon>
        <taxon>Pseudomonadota</taxon>
        <taxon>Gammaproteobacteria</taxon>
        <taxon>Alteromonadales</taxon>
        <taxon>Alteromonadaceae</taxon>
        <taxon>Planctobacterium</taxon>
    </lineage>
</organism>
<gene>
    <name evidence="2" type="ORF">MACH26_27280</name>
</gene>
<name>A0AA48HPC8_9ALTE</name>
<evidence type="ECO:0000313" key="3">
    <source>
        <dbReference type="Proteomes" id="UP001333710"/>
    </source>
</evidence>
<protein>
    <recommendedName>
        <fullName evidence="4">Secreted protein</fullName>
    </recommendedName>
</protein>
<proteinExistence type="predicted"/>
<dbReference type="EMBL" id="AP027272">
    <property type="protein sequence ID" value="BDX07207.1"/>
    <property type="molecule type" value="Genomic_DNA"/>
</dbReference>